<feature type="chain" id="PRO_5020708233" evidence="2">
    <location>
        <begin position="21"/>
        <end position="116"/>
    </location>
</feature>
<evidence type="ECO:0000256" key="2">
    <source>
        <dbReference type="SAM" id="SignalP"/>
    </source>
</evidence>
<organism evidence="3 4">
    <name type="scientific">Tahibacter aquaticus</name>
    <dbReference type="NCBI Taxonomy" id="520092"/>
    <lineage>
        <taxon>Bacteria</taxon>
        <taxon>Pseudomonadati</taxon>
        <taxon>Pseudomonadota</taxon>
        <taxon>Gammaproteobacteria</taxon>
        <taxon>Lysobacterales</taxon>
        <taxon>Rhodanobacteraceae</taxon>
        <taxon>Tahibacter</taxon>
    </lineage>
</organism>
<accession>A0A4V3DL84</accession>
<protein>
    <submittedName>
        <fullName evidence="3">Uncharacterized protein</fullName>
    </submittedName>
</protein>
<evidence type="ECO:0000313" key="3">
    <source>
        <dbReference type="EMBL" id="TDR38346.1"/>
    </source>
</evidence>
<dbReference type="AlphaFoldDB" id="A0A4V3DL84"/>
<feature type="compositionally biased region" description="Basic and acidic residues" evidence="1">
    <location>
        <begin position="107"/>
        <end position="116"/>
    </location>
</feature>
<evidence type="ECO:0000313" key="4">
    <source>
        <dbReference type="Proteomes" id="UP000295293"/>
    </source>
</evidence>
<comment type="caution">
    <text evidence="3">The sequence shown here is derived from an EMBL/GenBank/DDBJ whole genome shotgun (WGS) entry which is preliminary data.</text>
</comment>
<feature type="signal peptide" evidence="2">
    <location>
        <begin position="1"/>
        <end position="20"/>
    </location>
</feature>
<sequence>MKLSIVLLLASLMIVFGSMARGQHRTDHGYSPQHYSPQSYRDQGYYGSTHSSGHGARVGNRHGSGRADNHGRRSGYGYTAAYGHGYRGASIDLHLDTSRSRGHRNRRDAYLNRFDH</sequence>
<feature type="region of interest" description="Disordered" evidence="1">
    <location>
        <begin position="97"/>
        <end position="116"/>
    </location>
</feature>
<evidence type="ECO:0000256" key="1">
    <source>
        <dbReference type="SAM" id="MobiDB-lite"/>
    </source>
</evidence>
<dbReference type="RefSeq" id="WP_133821452.1">
    <property type="nucleotide sequence ID" value="NZ_SNZH01000021.1"/>
</dbReference>
<dbReference type="EMBL" id="SNZH01000021">
    <property type="protein sequence ID" value="TDR38346.1"/>
    <property type="molecule type" value="Genomic_DNA"/>
</dbReference>
<keyword evidence="2" id="KW-0732">Signal</keyword>
<proteinExistence type="predicted"/>
<gene>
    <name evidence="3" type="ORF">DFR29_12118</name>
</gene>
<reference evidence="3 4" key="1">
    <citation type="submission" date="2019-03" db="EMBL/GenBank/DDBJ databases">
        <title>Genomic Encyclopedia of Type Strains, Phase IV (KMG-IV): sequencing the most valuable type-strain genomes for metagenomic binning, comparative biology and taxonomic classification.</title>
        <authorList>
            <person name="Goeker M."/>
        </authorList>
    </citation>
    <scope>NUCLEOTIDE SEQUENCE [LARGE SCALE GENOMIC DNA]</scope>
    <source>
        <strain evidence="3 4">DSM 21667</strain>
    </source>
</reference>
<dbReference type="Proteomes" id="UP000295293">
    <property type="component" value="Unassembled WGS sequence"/>
</dbReference>
<feature type="compositionally biased region" description="Low complexity" evidence="1">
    <location>
        <begin position="44"/>
        <end position="55"/>
    </location>
</feature>
<keyword evidence="4" id="KW-1185">Reference proteome</keyword>
<feature type="region of interest" description="Disordered" evidence="1">
    <location>
        <begin position="23"/>
        <end position="74"/>
    </location>
</feature>
<name>A0A4V3DL84_9GAMM</name>